<dbReference type="InterPro" id="IPR013324">
    <property type="entry name" value="RNA_pol_sigma_r3/r4-like"/>
</dbReference>
<dbReference type="Pfam" id="PF04542">
    <property type="entry name" value="Sigma70_r2"/>
    <property type="match status" value="1"/>
</dbReference>
<name>A0A5B9MLX1_9BACT</name>
<evidence type="ECO:0000256" key="3">
    <source>
        <dbReference type="ARBA" id="ARBA00023082"/>
    </source>
</evidence>
<dbReference type="Gene3D" id="1.10.10.10">
    <property type="entry name" value="Winged helix-like DNA-binding domain superfamily/Winged helix DNA-binding domain"/>
    <property type="match status" value="1"/>
</dbReference>
<keyword evidence="8" id="KW-1185">Reference proteome</keyword>
<dbReference type="InterPro" id="IPR014284">
    <property type="entry name" value="RNA_pol_sigma-70_dom"/>
</dbReference>
<dbReference type="PANTHER" id="PTHR43133">
    <property type="entry name" value="RNA POLYMERASE ECF-TYPE SIGMA FACTO"/>
    <property type="match status" value="1"/>
</dbReference>
<dbReference type="Pfam" id="PF08281">
    <property type="entry name" value="Sigma70_r4_2"/>
    <property type="match status" value="1"/>
</dbReference>
<organism evidence="7 8">
    <name type="scientific">Stieleria maiorica</name>
    <dbReference type="NCBI Taxonomy" id="2795974"/>
    <lineage>
        <taxon>Bacteria</taxon>
        <taxon>Pseudomonadati</taxon>
        <taxon>Planctomycetota</taxon>
        <taxon>Planctomycetia</taxon>
        <taxon>Pirellulales</taxon>
        <taxon>Pirellulaceae</taxon>
        <taxon>Stieleria</taxon>
    </lineage>
</organism>
<dbReference type="InterPro" id="IPR013325">
    <property type="entry name" value="RNA_pol_sigma_r2"/>
</dbReference>
<evidence type="ECO:0000256" key="4">
    <source>
        <dbReference type="ARBA" id="ARBA00023163"/>
    </source>
</evidence>
<dbReference type="SMART" id="SM00421">
    <property type="entry name" value="HTH_LUXR"/>
    <property type="match status" value="1"/>
</dbReference>
<dbReference type="RefSeq" id="WP_233902993.1">
    <property type="nucleotide sequence ID" value="NZ_CP036264.1"/>
</dbReference>
<evidence type="ECO:0000256" key="5">
    <source>
        <dbReference type="SAM" id="MobiDB-lite"/>
    </source>
</evidence>
<dbReference type="InterPro" id="IPR000792">
    <property type="entry name" value="Tscrpt_reg_LuxR_C"/>
</dbReference>
<dbReference type="AlphaFoldDB" id="A0A5B9MLX1"/>
<protein>
    <submittedName>
        <fullName evidence="7">ECF RNA polymerase sigma factor SigE</fullName>
    </submittedName>
</protein>
<dbReference type="SUPFAM" id="SSF88946">
    <property type="entry name" value="Sigma2 domain of RNA polymerase sigma factors"/>
    <property type="match status" value="1"/>
</dbReference>
<dbReference type="KEGG" id="smam:Mal15_50530"/>
<evidence type="ECO:0000259" key="6">
    <source>
        <dbReference type="SMART" id="SM00421"/>
    </source>
</evidence>
<proteinExistence type="inferred from homology"/>
<dbReference type="GO" id="GO:0016987">
    <property type="term" value="F:sigma factor activity"/>
    <property type="evidence" value="ECO:0007669"/>
    <property type="project" value="UniProtKB-KW"/>
</dbReference>
<dbReference type="Proteomes" id="UP000321353">
    <property type="component" value="Chromosome"/>
</dbReference>
<dbReference type="SUPFAM" id="SSF88659">
    <property type="entry name" value="Sigma3 and sigma4 domains of RNA polymerase sigma factors"/>
    <property type="match status" value="1"/>
</dbReference>
<dbReference type="NCBIfam" id="TIGR02937">
    <property type="entry name" value="sigma70-ECF"/>
    <property type="match status" value="1"/>
</dbReference>
<feature type="region of interest" description="Disordered" evidence="5">
    <location>
        <begin position="1"/>
        <end position="38"/>
    </location>
</feature>
<keyword evidence="4" id="KW-0804">Transcription</keyword>
<dbReference type="InterPro" id="IPR036388">
    <property type="entry name" value="WH-like_DNA-bd_sf"/>
</dbReference>
<gene>
    <name evidence="7" type="primary">sigE_4</name>
    <name evidence="7" type="ORF">Mal15_50530</name>
</gene>
<dbReference type="InterPro" id="IPR007627">
    <property type="entry name" value="RNA_pol_sigma70_r2"/>
</dbReference>
<keyword evidence="2" id="KW-0805">Transcription regulation</keyword>
<evidence type="ECO:0000256" key="2">
    <source>
        <dbReference type="ARBA" id="ARBA00023015"/>
    </source>
</evidence>
<evidence type="ECO:0000313" key="7">
    <source>
        <dbReference type="EMBL" id="QEG00977.1"/>
    </source>
</evidence>
<evidence type="ECO:0000313" key="8">
    <source>
        <dbReference type="Proteomes" id="UP000321353"/>
    </source>
</evidence>
<keyword evidence="3" id="KW-0731">Sigma factor</keyword>
<dbReference type="PANTHER" id="PTHR43133:SF51">
    <property type="entry name" value="RNA POLYMERASE SIGMA FACTOR"/>
    <property type="match status" value="1"/>
</dbReference>
<reference evidence="7 8" key="1">
    <citation type="submission" date="2019-02" db="EMBL/GenBank/DDBJ databases">
        <title>Planctomycetal bacteria perform biofilm scaping via a novel small molecule.</title>
        <authorList>
            <person name="Jeske O."/>
            <person name="Boedeker C."/>
            <person name="Wiegand S."/>
            <person name="Breitling P."/>
            <person name="Kallscheuer N."/>
            <person name="Jogler M."/>
            <person name="Rohde M."/>
            <person name="Petersen J."/>
            <person name="Medema M.H."/>
            <person name="Surup F."/>
            <person name="Jogler C."/>
        </authorList>
    </citation>
    <scope>NUCLEOTIDE SEQUENCE [LARGE SCALE GENOMIC DNA]</scope>
    <source>
        <strain evidence="7 8">Mal15</strain>
    </source>
</reference>
<dbReference type="GO" id="GO:0006352">
    <property type="term" value="P:DNA-templated transcription initiation"/>
    <property type="evidence" value="ECO:0007669"/>
    <property type="project" value="InterPro"/>
</dbReference>
<dbReference type="GO" id="GO:0003677">
    <property type="term" value="F:DNA binding"/>
    <property type="evidence" value="ECO:0007669"/>
    <property type="project" value="InterPro"/>
</dbReference>
<comment type="similarity">
    <text evidence="1">Belongs to the sigma-70 factor family. ECF subfamily.</text>
</comment>
<sequence length="202" mass="22129">MSEPSAAEMLADGHDSGTIFDADAAAKPPPPNRPSWAPDELSQLISQYEGQLLAYARRMLGGDWQAAQDVVQETFLRLCREDREKIAARVQPWLFAVCRSRVIDMQRTKHAHPIDAAEITVQDPHPDAPAAALAAEQADATESRLAVLVGRLSKRQQEVLRLRMQAGLSYREIAEVTGLTVSNVGFHLHAAVRSLKDAVATT</sequence>
<dbReference type="InterPro" id="IPR039425">
    <property type="entry name" value="RNA_pol_sigma-70-like"/>
</dbReference>
<dbReference type="InterPro" id="IPR013249">
    <property type="entry name" value="RNA_pol_sigma70_r4_t2"/>
</dbReference>
<accession>A0A5B9MLX1</accession>
<dbReference type="EMBL" id="CP036264">
    <property type="protein sequence ID" value="QEG00977.1"/>
    <property type="molecule type" value="Genomic_DNA"/>
</dbReference>
<evidence type="ECO:0000256" key="1">
    <source>
        <dbReference type="ARBA" id="ARBA00010641"/>
    </source>
</evidence>
<feature type="domain" description="HTH luxR-type" evidence="6">
    <location>
        <begin position="149"/>
        <end position="202"/>
    </location>
</feature>
<dbReference type="Gene3D" id="1.10.1740.10">
    <property type="match status" value="1"/>
</dbReference>